<organism evidence="3 4">
    <name type="scientific">Bartonella apis</name>
    <dbReference type="NCBI Taxonomy" id="1686310"/>
    <lineage>
        <taxon>Bacteria</taxon>
        <taxon>Pseudomonadati</taxon>
        <taxon>Pseudomonadota</taxon>
        <taxon>Alphaproteobacteria</taxon>
        <taxon>Hyphomicrobiales</taxon>
        <taxon>Bartonellaceae</taxon>
        <taxon>Bartonella</taxon>
    </lineage>
</organism>
<dbReference type="OrthoDB" id="9807486at2"/>
<evidence type="ECO:0000313" key="3">
    <source>
        <dbReference type="EMBL" id="OLY43256.1"/>
    </source>
</evidence>
<dbReference type="RefSeq" id="WP_075870421.1">
    <property type="nucleotide sequence ID" value="NZ_CALYQA010000001.1"/>
</dbReference>
<dbReference type="InterPro" id="IPR003774">
    <property type="entry name" value="AlgH-like"/>
</dbReference>
<dbReference type="PANTHER" id="PTHR30327:SF1">
    <property type="entry name" value="UPF0301 PROTEIN YQGE"/>
    <property type="match status" value="1"/>
</dbReference>
<dbReference type="SUPFAM" id="SSF143456">
    <property type="entry name" value="VC0467-like"/>
    <property type="match status" value="1"/>
</dbReference>
<evidence type="ECO:0000256" key="1">
    <source>
        <dbReference type="ARBA" id="ARBA00009600"/>
    </source>
</evidence>
<evidence type="ECO:0000313" key="4">
    <source>
        <dbReference type="Proteomes" id="UP000187344"/>
    </source>
</evidence>
<dbReference type="Proteomes" id="UP000187344">
    <property type="component" value="Unassembled WGS sequence"/>
</dbReference>
<proteinExistence type="inferred from homology"/>
<dbReference type="AlphaFoldDB" id="A0A1R0F8H4"/>
<dbReference type="HAMAP" id="MF_00758">
    <property type="entry name" value="UPF0301"/>
    <property type="match status" value="1"/>
</dbReference>
<dbReference type="Gene3D" id="3.40.1740.10">
    <property type="entry name" value="VC0467-like"/>
    <property type="match status" value="1"/>
</dbReference>
<dbReference type="GeneID" id="92991693"/>
<accession>A0A1R0F8H4</accession>
<dbReference type="NCBIfam" id="NF001268">
    <property type="entry name" value="PRK00228.1-4"/>
    <property type="match status" value="1"/>
</dbReference>
<dbReference type="Pfam" id="PF02622">
    <property type="entry name" value="DUF179"/>
    <property type="match status" value="1"/>
</dbReference>
<comment type="similarity">
    <text evidence="1 2">Belongs to the UPF0301 (AlgH) family.</text>
</comment>
<dbReference type="EMBL" id="LXYT01000002">
    <property type="protein sequence ID" value="OLY43256.1"/>
    <property type="molecule type" value="Genomic_DNA"/>
</dbReference>
<dbReference type="GO" id="GO:0005829">
    <property type="term" value="C:cytosol"/>
    <property type="evidence" value="ECO:0007669"/>
    <property type="project" value="TreeGrafter"/>
</dbReference>
<name>A0A1R0F8H4_9HYPH</name>
<keyword evidence="4" id="KW-1185">Reference proteome</keyword>
<dbReference type="PANTHER" id="PTHR30327">
    <property type="entry name" value="UNCHARACTERIZED PROTEIN YQGE"/>
    <property type="match status" value="1"/>
</dbReference>
<sequence length="194" mass="21125">MKKRDGFLNGHLLIAMPGMGDERFAHAVIYICAHSDEGAMGIMLNRRQDLKFPDLLLQLGIINAAQAIHLPEPIKLFPVRNGGPVDRSRGFVLHTDDYACRTTIPVTRDICLTSTTDVLKAMSVGKGPQHAIIALGYAGWAGGQLEAEIAANGWLTSPVDADFLFAQDFDHQYEQSLKKMGIDPTFLVGQAGHA</sequence>
<evidence type="ECO:0000256" key="2">
    <source>
        <dbReference type="HAMAP-Rule" id="MF_00758"/>
    </source>
</evidence>
<protein>
    <recommendedName>
        <fullName evidence="2">UPF0301 protein PEB0149_006810</fullName>
    </recommendedName>
</protein>
<comment type="caution">
    <text evidence="3">The sequence shown here is derived from an EMBL/GenBank/DDBJ whole genome shotgun (WGS) entry which is preliminary data.</text>
</comment>
<gene>
    <name evidence="3" type="ORF">PEB0149_006810</name>
</gene>
<reference evidence="3 4" key="1">
    <citation type="submission" date="2016-12" db="EMBL/GenBank/DDBJ databases">
        <title>Comparative genomics of Bartonella apis.</title>
        <authorList>
            <person name="Engel P."/>
        </authorList>
    </citation>
    <scope>NUCLEOTIDE SEQUENCE [LARGE SCALE GENOMIC DNA]</scope>
    <source>
        <strain evidence="3 4">PEB0149</strain>
    </source>
</reference>